<dbReference type="SUPFAM" id="SSF53850">
    <property type="entry name" value="Periplasmic binding protein-like II"/>
    <property type="match status" value="1"/>
</dbReference>
<dbReference type="Pfam" id="PF13343">
    <property type="entry name" value="SBP_bac_6"/>
    <property type="match status" value="1"/>
</dbReference>
<dbReference type="PANTHER" id="PTHR30006:SF24">
    <property type="entry name" value="SLL0237 PROTEIN"/>
    <property type="match status" value="1"/>
</dbReference>
<accession>A0A381ZQC0</accession>
<name>A0A381ZQC0_9ZZZZ</name>
<evidence type="ECO:0000256" key="1">
    <source>
        <dbReference type="ARBA" id="ARBA00022729"/>
    </source>
</evidence>
<reference evidence="2" key="1">
    <citation type="submission" date="2018-05" db="EMBL/GenBank/DDBJ databases">
        <authorList>
            <person name="Lanie J.A."/>
            <person name="Ng W.-L."/>
            <person name="Kazmierczak K.M."/>
            <person name="Andrzejewski T.M."/>
            <person name="Davidsen T.M."/>
            <person name="Wayne K.J."/>
            <person name="Tettelin H."/>
            <person name="Glass J.I."/>
            <person name="Rusch D."/>
            <person name="Podicherti R."/>
            <person name="Tsui H.-C.T."/>
            <person name="Winkler M.E."/>
        </authorList>
    </citation>
    <scope>NUCLEOTIDE SEQUENCE</scope>
</reference>
<gene>
    <name evidence="2" type="ORF">METZ01_LOCUS143811</name>
</gene>
<keyword evidence="1" id="KW-0732">Signal</keyword>
<protein>
    <recommendedName>
        <fullName evidence="3">Extracellular solute-binding protein</fullName>
    </recommendedName>
</protein>
<evidence type="ECO:0000313" key="2">
    <source>
        <dbReference type="EMBL" id="SVA90957.1"/>
    </source>
</evidence>
<dbReference type="AlphaFoldDB" id="A0A381ZQC0"/>
<evidence type="ECO:0008006" key="3">
    <source>
        <dbReference type="Google" id="ProtNLM"/>
    </source>
</evidence>
<dbReference type="EMBL" id="UINC01022075">
    <property type="protein sequence ID" value="SVA90957.1"/>
    <property type="molecule type" value="Genomic_DNA"/>
</dbReference>
<dbReference type="Gene3D" id="3.40.190.10">
    <property type="entry name" value="Periplasmic binding protein-like II"/>
    <property type="match status" value="2"/>
</dbReference>
<proteinExistence type="predicted"/>
<dbReference type="PANTHER" id="PTHR30006">
    <property type="entry name" value="THIAMINE-BINDING PERIPLASMIC PROTEIN-RELATED"/>
    <property type="match status" value="1"/>
</dbReference>
<sequence>MDKKPLYFYILLLCCLYKSSWAEIQKPDVLTIIGPHWEGITKSFDLAFKNWYKQQTNKKVKINWLSQGSRFIELEFQRRQEGIEVDIYFGGGVDTYMMFAEKGYFTSYKIPQPQLRKLPNHIYGIPIYDPAYQWYAATISSFGIMNNEELRKKFDLPRVTTWEDLTQYELRGKIGAADPRLSGSALMIYEIILQKYGWKNGLEIITKIGANVKGFLSGSNLIPKQIVRGQVIYGMTIDFFAYAEMAKLGDRIKYILPSDAAVIAPDSIGILKGAPNIEIAKKFVDFVLSESGQKLWVLSNTDPEGPKWNSPLYRPAIIPRLYETLGERCTVPNPFAQKIVPIQYDPIKGGTRWKMVRDLVGVLIVDFHRQLASTWKLINECSIPEKREAALDILVQIPITENEATQISINGWEDQNFRNRKLKEWSDFTRKKFRLAKKAVN</sequence>
<organism evidence="2">
    <name type="scientific">marine metagenome</name>
    <dbReference type="NCBI Taxonomy" id="408172"/>
    <lineage>
        <taxon>unclassified sequences</taxon>
        <taxon>metagenomes</taxon>
        <taxon>ecological metagenomes</taxon>
    </lineage>
</organism>